<dbReference type="Pfam" id="PF05209">
    <property type="entry name" value="MinC_N"/>
    <property type="match status" value="1"/>
</dbReference>
<dbReference type="SUPFAM" id="SSF63848">
    <property type="entry name" value="Cell-division inhibitor MinC, C-terminal domain"/>
    <property type="match status" value="1"/>
</dbReference>
<dbReference type="Proteomes" id="UP001355056">
    <property type="component" value="Unassembled WGS sequence"/>
</dbReference>
<dbReference type="InterPro" id="IPR007874">
    <property type="entry name" value="MinC_N"/>
</dbReference>
<evidence type="ECO:0000259" key="8">
    <source>
        <dbReference type="Pfam" id="PF03775"/>
    </source>
</evidence>
<comment type="subunit">
    <text evidence="6">Interacts with MinD and FtsZ.</text>
</comment>
<evidence type="ECO:0000256" key="4">
    <source>
        <dbReference type="ARBA" id="ARBA00023306"/>
    </source>
</evidence>
<comment type="function">
    <text evidence="5 6">Cell division inhibitor that blocks the formation of polar Z ring septums. Rapidly oscillates between the poles of the cell to destabilize FtsZ filaments that have formed before they mature into polar Z rings. Prevents FtsZ polymerization.</text>
</comment>
<dbReference type="HAMAP" id="MF_00267">
    <property type="entry name" value="MinC"/>
    <property type="match status" value="1"/>
</dbReference>
<evidence type="ECO:0000313" key="10">
    <source>
        <dbReference type="EMBL" id="MEG3183383.1"/>
    </source>
</evidence>
<feature type="compositionally biased region" description="Low complexity" evidence="7">
    <location>
        <begin position="137"/>
        <end position="151"/>
    </location>
</feature>
<comment type="similarity">
    <text evidence="1 6">Belongs to the MinC family.</text>
</comment>
<keyword evidence="11" id="KW-1185">Reference proteome</keyword>
<evidence type="ECO:0000256" key="2">
    <source>
        <dbReference type="ARBA" id="ARBA00022618"/>
    </source>
</evidence>
<evidence type="ECO:0000256" key="7">
    <source>
        <dbReference type="SAM" id="MobiDB-lite"/>
    </source>
</evidence>
<dbReference type="EMBL" id="JAXGFP010000002">
    <property type="protein sequence ID" value="MEG3183383.1"/>
    <property type="molecule type" value="Genomic_DNA"/>
</dbReference>
<accession>A0ABU7YWQ4</accession>
<dbReference type="InterPro" id="IPR013033">
    <property type="entry name" value="MinC"/>
</dbReference>
<evidence type="ECO:0000259" key="9">
    <source>
        <dbReference type="Pfam" id="PF05209"/>
    </source>
</evidence>
<feature type="domain" description="Septum formation inhibitor MinC C-terminal" evidence="8">
    <location>
        <begin position="163"/>
        <end position="258"/>
    </location>
</feature>
<dbReference type="PANTHER" id="PTHR34108:SF1">
    <property type="entry name" value="SEPTUM SITE-DETERMINING PROTEIN MINC"/>
    <property type="match status" value="1"/>
</dbReference>
<feature type="domain" description="Septum formation inhibitor MinC N-terminal" evidence="9">
    <location>
        <begin position="13"/>
        <end position="84"/>
    </location>
</feature>
<dbReference type="InterPro" id="IPR016098">
    <property type="entry name" value="CAP/MinC_C"/>
</dbReference>
<dbReference type="PANTHER" id="PTHR34108">
    <property type="entry name" value="SEPTUM SITE-DETERMINING PROTEIN MINC"/>
    <property type="match status" value="1"/>
</dbReference>
<dbReference type="Gene3D" id="2.160.20.70">
    <property type="match status" value="1"/>
</dbReference>
<reference evidence="10 11" key="1">
    <citation type="journal article" date="2016" name="Int. J. Syst. Evol. Microbiol.">
        <title>Lysobacter erysipheiresistens sp. nov., an antagonist of powdery mildew, isolated from tobacco-cultivated soil.</title>
        <authorList>
            <person name="Xie B."/>
            <person name="Li T."/>
            <person name="Lin X."/>
            <person name="Wang C.J."/>
            <person name="Chen Y.J."/>
            <person name="Liu W.J."/>
            <person name="Zhao Z.W."/>
        </authorList>
    </citation>
    <scope>NUCLEOTIDE SEQUENCE [LARGE SCALE GENOMIC DNA]</scope>
    <source>
        <strain evidence="10 11">RS-LYSO-3</strain>
    </source>
</reference>
<sequence>MSAAAMDYEPAGELKIGQVGIANLRIRTLDVDKLVEEMRGRVQRAPKLFLRAAVVIDFGGLANTPDTDTARALLDGLRKAGVLPVALAYGSSDTERLAEALGLPLLAKFRAQYERADGAPETAPPQPAPPRPRETAPDTAPARSAPARAATNGNPGMIHVPLVRSGQQIYADNRDLTVLTAVGAGAEVIADGSVHIYGPLRGRALAGAQGNEQARIFCREFHAELVAIAGHYKVLEDIPKELRGKAVQVWLQDEQLHIAALDTP</sequence>
<evidence type="ECO:0000256" key="5">
    <source>
        <dbReference type="ARBA" id="ARBA00025606"/>
    </source>
</evidence>
<protein>
    <recommendedName>
        <fullName evidence="6">Probable septum site-determining protein MinC</fullName>
    </recommendedName>
</protein>
<dbReference type="InterPro" id="IPR036145">
    <property type="entry name" value="MinC_C_sf"/>
</dbReference>
<keyword evidence="3 6" id="KW-0717">Septation</keyword>
<dbReference type="Gene3D" id="3.30.70.260">
    <property type="match status" value="1"/>
</dbReference>
<proteinExistence type="inferred from homology"/>
<evidence type="ECO:0000256" key="6">
    <source>
        <dbReference type="HAMAP-Rule" id="MF_00267"/>
    </source>
</evidence>
<evidence type="ECO:0000256" key="3">
    <source>
        <dbReference type="ARBA" id="ARBA00023210"/>
    </source>
</evidence>
<keyword evidence="2 6" id="KW-0132">Cell division</keyword>
<evidence type="ECO:0000313" key="11">
    <source>
        <dbReference type="Proteomes" id="UP001355056"/>
    </source>
</evidence>
<organism evidence="10 11">
    <name type="scientific">Novilysobacter erysipheiresistens</name>
    <dbReference type="NCBI Taxonomy" id="1749332"/>
    <lineage>
        <taxon>Bacteria</taxon>
        <taxon>Pseudomonadati</taxon>
        <taxon>Pseudomonadota</taxon>
        <taxon>Gammaproteobacteria</taxon>
        <taxon>Lysobacterales</taxon>
        <taxon>Lysobacteraceae</taxon>
        <taxon>Novilysobacter</taxon>
    </lineage>
</organism>
<dbReference type="InterPro" id="IPR005526">
    <property type="entry name" value="Septum_form_inhib_MinC_C"/>
</dbReference>
<keyword evidence="4 6" id="KW-0131">Cell cycle</keyword>
<dbReference type="NCBIfam" id="TIGR01222">
    <property type="entry name" value="minC"/>
    <property type="match status" value="1"/>
</dbReference>
<name>A0ABU7YWQ4_9GAMM</name>
<comment type="caution">
    <text evidence="10">The sequence shown here is derived from an EMBL/GenBank/DDBJ whole genome shotgun (WGS) entry which is preliminary data.</text>
</comment>
<dbReference type="Pfam" id="PF03775">
    <property type="entry name" value="MinC_C"/>
    <property type="match status" value="1"/>
</dbReference>
<dbReference type="RefSeq" id="WP_332615302.1">
    <property type="nucleotide sequence ID" value="NZ_JAXGFP010000002.1"/>
</dbReference>
<gene>
    <name evidence="6 10" type="primary">minC</name>
    <name evidence="10" type="ORF">SNE34_05110</name>
</gene>
<evidence type="ECO:0000256" key="1">
    <source>
        <dbReference type="ARBA" id="ARBA00006291"/>
    </source>
</evidence>
<feature type="region of interest" description="Disordered" evidence="7">
    <location>
        <begin position="115"/>
        <end position="156"/>
    </location>
</feature>